<dbReference type="GeneID" id="107065153"/>
<protein>
    <submittedName>
        <fullName evidence="4">Kanadaptin</fullName>
    </submittedName>
</protein>
<evidence type="ECO:0000259" key="2">
    <source>
        <dbReference type="PROSITE" id="PS50006"/>
    </source>
</evidence>
<evidence type="ECO:0000313" key="4">
    <source>
        <dbReference type="RefSeq" id="XP_015174076.1"/>
    </source>
</evidence>
<dbReference type="InterPro" id="IPR050923">
    <property type="entry name" value="Cell_Proc_Reg/RNA_Proc"/>
</dbReference>
<dbReference type="CDD" id="cd19856">
    <property type="entry name" value="DSRM_Kanadaptin"/>
    <property type="match status" value="1"/>
</dbReference>
<accession>A0ABM1I1I9</accession>
<dbReference type="InterPro" id="IPR008984">
    <property type="entry name" value="SMAD_FHA_dom_sf"/>
</dbReference>
<dbReference type="Gene3D" id="2.60.200.20">
    <property type="match status" value="1"/>
</dbReference>
<feature type="region of interest" description="Disordered" evidence="1">
    <location>
        <begin position="1"/>
        <end position="53"/>
    </location>
</feature>
<dbReference type="PANTHER" id="PTHR23308">
    <property type="entry name" value="NUCLEAR INHIBITOR OF PROTEIN PHOSPHATASE-1"/>
    <property type="match status" value="1"/>
</dbReference>
<feature type="compositionally biased region" description="Basic and acidic residues" evidence="1">
    <location>
        <begin position="664"/>
        <end position="673"/>
    </location>
</feature>
<feature type="compositionally biased region" description="Polar residues" evidence="1">
    <location>
        <begin position="592"/>
        <end position="618"/>
    </location>
</feature>
<name>A0ABM1I1I9_POLDO</name>
<reference evidence="4" key="1">
    <citation type="submission" date="2025-08" db="UniProtKB">
        <authorList>
            <consortium name="RefSeq"/>
        </authorList>
    </citation>
    <scope>IDENTIFICATION</scope>
    <source>
        <tissue evidence="4">Whole body</tissue>
    </source>
</reference>
<dbReference type="CDD" id="cd22677">
    <property type="entry name" value="FHA_Kanadaptin"/>
    <property type="match status" value="1"/>
</dbReference>
<organism evidence="3 4">
    <name type="scientific">Polistes dominula</name>
    <name type="common">European paper wasp</name>
    <name type="synonym">Vespa dominula</name>
    <dbReference type="NCBI Taxonomy" id="743375"/>
    <lineage>
        <taxon>Eukaryota</taxon>
        <taxon>Metazoa</taxon>
        <taxon>Ecdysozoa</taxon>
        <taxon>Arthropoda</taxon>
        <taxon>Hexapoda</taxon>
        <taxon>Insecta</taxon>
        <taxon>Pterygota</taxon>
        <taxon>Neoptera</taxon>
        <taxon>Endopterygota</taxon>
        <taxon>Hymenoptera</taxon>
        <taxon>Apocrita</taxon>
        <taxon>Aculeata</taxon>
        <taxon>Vespoidea</taxon>
        <taxon>Vespidae</taxon>
        <taxon>Polistinae</taxon>
        <taxon>Polistini</taxon>
        <taxon>Polistes</taxon>
    </lineage>
</organism>
<feature type="region of interest" description="Disordered" evidence="1">
    <location>
        <begin position="715"/>
        <end position="738"/>
    </location>
</feature>
<feature type="compositionally biased region" description="Basic and acidic residues" evidence="1">
    <location>
        <begin position="620"/>
        <end position="630"/>
    </location>
</feature>
<dbReference type="RefSeq" id="XP_015174076.1">
    <property type="nucleotide sequence ID" value="XM_015318590.1"/>
</dbReference>
<feature type="compositionally biased region" description="Low complexity" evidence="1">
    <location>
        <begin position="688"/>
        <end position="697"/>
    </location>
</feature>
<feature type="region of interest" description="Disordered" evidence="1">
    <location>
        <begin position="286"/>
        <end position="322"/>
    </location>
</feature>
<sequence>MEDKDKESSKNLDDNENDNKNDLQEKVSSELLNKEDENMDEKETIASSEINEKVNDRPIKIEFKKPTIMIGPKRGKRKISSLPSSTTSIKVQQEIESNNEETDTPLDKVTPNTNQIKSSLNDKKTTCSKAQKTSLTLKYDEPNWSGIPEDEYKLEVLKSGVIVQTINLTGKSYHVVGRLPHCDISLAHPTISRFHAIIQYRGIEDENNSKGLYVYDLGSTHGTYWNGNRVPPNAYVRLHDSHIIKFGCSARKYIVQALHESKEEESELSYTELREKRMLDLQEREKMKAAQRSQMNEEERLRQEEEEENEGIDWGMGEDADEETDLTENPYAATNNEELYLNDPKKSLRGWFEREGYDLQYHTEERGFAQFLCWVDLPIENIAGHTVRAEALVKGKKKECVIQCALEACKILDRYGLLRQATHESKRRKVRNWEEDDYYSSDEDNFLDRTGSIEKKRQKRMKLAGKLEPQKDTYDALMEKYDTVVKQITDLVECMRKSQKFESESSKNEEEEEDALDAFMSSLNVTILTKADKRKMKVKLQDLRQEEAKLIKLLNPLRPSNLPPLSIHIVPLNEGQKPSEMFDRDVKMNQKTNYQTSQDETTVVDSKNTLQSKQNNINIVEKEESKKSSNEDSSETSDDKSSNTKESLEDTSQTSINTTETEDNLSKVKDVSVETKNLPKIVPSIPPSDQSSTKTSKITKTVKETYDKDVYNENYSTWVPPQNQSGDGKTSLNDKYGY</sequence>
<feature type="compositionally biased region" description="Polar residues" evidence="1">
    <location>
        <begin position="650"/>
        <end position="659"/>
    </location>
</feature>
<feature type="region of interest" description="Disordered" evidence="1">
    <location>
        <begin position="592"/>
        <end position="697"/>
    </location>
</feature>
<gene>
    <name evidence="4" type="primary">LOC107065153</name>
</gene>
<dbReference type="SUPFAM" id="SSF49879">
    <property type="entry name" value="SMAD/FHA domain"/>
    <property type="match status" value="1"/>
</dbReference>
<dbReference type="PROSITE" id="PS50006">
    <property type="entry name" value="FHA_DOMAIN"/>
    <property type="match status" value="1"/>
</dbReference>
<feature type="compositionally biased region" description="Acidic residues" evidence="1">
    <location>
        <begin position="304"/>
        <end position="322"/>
    </location>
</feature>
<evidence type="ECO:0000256" key="1">
    <source>
        <dbReference type="SAM" id="MobiDB-lite"/>
    </source>
</evidence>
<proteinExistence type="predicted"/>
<dbReference type="Pfam" id="PF00498">
    <property type="entry name" value="FHA"/>
    <property type="match status" value="1"/>
</dbReference>
<dbReference type="InterPro" id="IPR000253">
    <property type="entry name" value="FHA_dom"/>
</dbReference>
<evidence type="ECO:0000313" key="3">
    <source>
        <dbReference type="Proteomes" id="UP000694924"/>
    </source>
</evidence>
<dbReference type="Proteomes" id="UP000694924">
    <property type="component" value="Unplaced"/>
</dbReference>
<dbReference type="SMART" id="SM00240">
    <property type="entry name" value="FHA"/>
    <property type="match status" value="1"/>
</dbReference>
<keyword evidence="3" id="KW-1185">Reference proteome</keyword>
<feature type="domain" description="FHA" evidence="2">
    <location>
        <begin position="174"/>
        <end position="230"/>
    </location>
</feature>
<feature type="compositionally biased region" description="Basic and acidic residues" evidence="1">
    <location>
        <begin position="637"/>
        <end position="648"/>
    </location>
</feature>